<dbReference type="OrthoDB" id="2142759at2759"/>
<feature type="compositionally biased region" description="Polar residues" evidence="1">
    <location>
        <begin position="322"/>
        <end position="331"/>
    </location>
</feature>
<organism evidence="3 4">
    <name type="scientific">Fusarium albosuccineum</name>
    <dbReference type="NCBI Taxonomy" id="1237068"/>
    <lineage>
        <taxon>Eukaryota</taxon>
        <taxon>Fungi</taxon>
        <taxon>Dikarya</taxon>
        <taxon>Ascomycota</taxon>
        <taxon>Pezizomycotina</taxon>
        <taxon>Sordariomycetes</taxon>
        <taxon>Hypocreomycetidae</taxon>
        <taxon>Hypocreales</taxon>
        <taxon>Nectriaceae</taxon>
        <taxon>Fusarium</taxon>
        <taxon>Fusarium decemcellulare species complex</taxon>
    </lineage>
</organism>
<proteinExistence type="predicted"/>
<feature type="domain" description="HNH nuclease" evidence="2">
    <location>
        <begin position="156"/>
        <end position="221"/>
    </location>
</feature>
<feature type="compositionally biased region" description="Polar residues" evidence="1">
    <location>
        <begin position="389"/>
        <end position="409"/>
    </location>
</feature>
<evidence type="ECO:0000256" key="1">
    <source>
        <dbReference type="SAM" id="MobiDB-lite"/>
    </source>
</evidence>
<dbReference type="Pfam" id="PF13391">
    <property type="entry name" value="HNH_2"/>
    <property type="match status" value="1"/>
</dbReference>
<protein>
    <recommendedName>
        <fullName evidence="2">HNH nuclease domain-containing protein</fullName>
    </recommendedName>
</protein>
<gene>
    <name evidence="3" type="ORF">FALBO_6775</name>
</gene>
<feature type="compositionally biased region" description="Acidic residues" evidence="1">
    <location>
        <begin position="339"/>
        <end position="354"/>
    </location>
</feature>
<feature type="region of interest" description="Disordered" evidence="1">
    <location>
        <begin position="322"/>
        <end position="419"/>
    </location>
</feature>
<dbReference type="Proteomes" id="UP000554235">
    <property type="component" value="Unassembled WGS sequence"/>
</dbReference>
<evidence type="ECO:0000313" key="4">
    <source>
        <dbReference type="Proteomes" id="UP000554235"/>
    </source>
</evidence>
<feature type="compositionally biased region" description="Basic and acidic residues" evidence="1">
    <location>
        <begin position="364"/>
        <end position="381"/>
    </location>
</feature>
<dbReference type="AlphaFoldDB" id="A0A8H4LCP1"/>
<reference evidence="3 4" key="1">
    <citation type="submission" date="2020-01" db="EMBL/GenBank/DDBJ databases">
        <title>Identification and distribution of gene clusters putatively required for synthesis of sphingolipid metabolism inhibitors in phylogenetically diverse species of the filamentous fungus Fusarium.</title>
        <authorList>
            <person name="Kim H.-S."/>
            <person name="Busman M."/>
            <person name="Brown D.W."/>
            <person name="Divon H."/>
            <person name="Uhlig S."/>
            <person name="Proctor R.H."/>
        </authorList>
    </citation>
    <scope>NUCLEOTIDE SEQUENCE [LARGE SCALE GENOMIC DNA]</scope>
    <source>
        <strain evidence="3 4">NRRL 20459</strain>
    </source>
</reference>
<evidence type="ECO:0000259" key="2">
    <source>
        <dbReference type="Pfam" id="PF13391"/>
    </source>
</evidence>
<dbReference type="InterPro" id="IPR003615">
    <property type="entry name" value="HNH_nuc"/>
</dbReference>
<accession>A0A8H4LCP1</accession>
<keyword evidence="4" id="KW-1185">Reference proteome</keyword>
<name>A0A8H4LCP1_9HYPO</name>
<sequence length="450" mass="51261">MDLLPALVPPCPDGPYAAQVIAFRHPAYSRFERELLRFNSVDGPAKDGLDYDFALICCGIVTGNTWETGWFATGEANGQYSRVERPTDGLLRGHTYYYFVGDHEPTHRYPVIPSFHHWRFPHGELPELWARLEIPPGPQTQATRRDEAVLTRDVTCRITAHKGAREVAHLVPLSEGYWFIRNGMRRYCLDQLNSISTYDTNNMLLLRRDLHFLFDHHRFVFATKRNRSDAVQLVLHVLNHERADELVNLYHNRLTQALCGVSVEFIFARLAWTLFTSTYFPAFDGMARMAVQLFNPEKDEVQNDDLYQQDIRSRMKLFKAYSRSQSRSNSPMKRARDETVEDEEMSEWNLDPDGDGWPTLLTEESPRGRCRERSWDTHEQESLPELVGSTASPIGATSSPRSIHPSENLSGGKGPAVVDPESTEVICAKAAEIERSAGPVGVDPGWQLQK</sequence>
<comment type="caution">
    <text evidence="3">The sequence shown here is derived from an EMBL/GenBank/DDBJ whole genome shotgun (WGS) entry which is preliminary data.</text>
</comment>
<dbReference type="EMBL" id="JAADYS010000886">
    <property type="protein sequence ID" value="KAF4466371.1"/>
    <property type="molecule type" value="Genomic_DNA"/>
</dbReference>
<evidence type="ECO:0000313" key="3">
    <source>
        <dbReference type="EMBL" id="KAF4466371.1"/>
    </source>
</evidence>